<dbReference type="InterPro" id="IPR019489">
    <property type="entry name" value="Clp_ATPase_C"/>
</dbReference>
<dbReference type="GO" id="GO:0006508">
    <property type="term" value="P:proteolysis"/>
    <property type="evidence" value="ECO:0007669"/>
    <property type="project" value="UniProtKB-KW"/>
</dbReference>
<evidence type="ECO:0000313" key="7">
    <source>
        <dbReference type="Proteomes" id="UP000277597"/>
    </source>
</evidence>
<dbReference type="PRINTS" id="PR00300">
    <property type="entry name" value="CLPPROTEASEA"/>
</dbReference>
<dbReference type="InterPro" id="IPR001270">
    <property type="entry name" value="ClpA/B"/>
</dbReference>
<keyword evidence="6" id="KW-0378">Hydrolase</keyword>
<proteinExistence type="predicted"/>
<gene>
    <name evidence="6" type="ORF">EII39_07090</name>
</gene>
<reference evidence="6 7" key="1">
    <citation type="submission" date="2018-11" db="EMBL/GenBank/DDBJ databases">
        <title>Genomes From Bacteria Associated with the Canine Oral Cavity: a Test Case for Automated Genome-Based Taxonomic Assignment.</title>
        <authorList>
            <person name="Coil D.A."/>
            <person name="Jospin G."/>
            <person name="Darling A.E."/>
            <person name="Wallis C."/>
            <person name="Davis I.J."/>
            <person name="Harris S."/>
            <person name="Eisen J.A."/>
            <person name="Holcombe L.J."/>
            <person name="O'Flynn C."/>
        </authorList>
    </citation>
    <scope>NUCLEOTIDE SEQUENCE [LARGE SCALE GENOMIC DNA]</scope>
    <source>
        <strain evidence="6 7">OH953</strain>
    </source>
</reference>
<dbReference type="InterPro" id="IPR003593">
    <property type="entry name" value="AAA+_ATPase"/>
</dbReference>
<organism evidence="6 7">
    <name type="scientific">Streptococcus sanguinis</name>
    <dbReference type="NCBI Taxonomy" id="1305"/>
    <lineage>
        <taxon>Bacteria</taxon>
        <taxon>Bacillati</taxon>
        <taxon>Bacillota</taxon>
        <taxon>Bacilli</taxon>
        <taxon>Lactobacillales</taxon>
        <taxon>Streptococcaceae</taxon>
        <taxon>Streptococcus</taxon>
    </lineage>
</organism>
<keyword evidence="1" id="KW-0677">Repeat</keyword>
<comment type="function">
    <text evidence="5">Part of a stress-induced multi-chaperone system, it is involved in the recovery of the cell from heat-induced damage, in cooperation with DnaK, DnaJ and GrpE. Acts before DnaK, in the processing of protein aggregates. Protein binding stimulates the ATPase activity; ATP hydrolysis unfolds the denatured protein aggregates, which probably helps expose new hydrophobic binding sites on the surface of ClpB-bound aggregates, contributing to the solubilization and refolding of denatured protein aggregates by DnaK.</text>
</comment>
<dbReference type="InterPro" id="IPR050130">
    <property type="entry name" value="ClpA_ClpB"/>
</dbReference>
<dbReference type="Proteomes" id="UP000277597">
    <property type="component" value="Unassembled WGS sequence"/>
</dbReference>
<evidence type="ECO:0000256" key="5">
    <source>
        <dbReference type="ARBA" id="ARBA00025613"/>
    </source>
</evidence>
<dbReference type="GO" id="GO:0005737">
    <property type="term" value="C:cytoplasm"/>
    <property type="evidence" value="ECO:0007669"/>
    <property type="project" value="TreeGrafter"/>
</dbReference>
<dbReference type="GO" id="GO:0005524">
    <property type="term" value="F:ATP binding"/>
    <property type="evidence" value="ECO:0007669"/>
    <property type="project" value="UniProtKB-KW"/>
</dbReference>
<dbReference type="InterPro" id="IPR027417">
    <property type="entry name" value="P-loop_NTPase"/>
</dbReference>
<accession>A0A3P1S4K0</accession>
<evidence type="ECO:0000313" key="6">
    <source>
        <dbReference type="EMBL" id="RRC91747.1"/>
    </source>
</evidence>
<dbReference type="InterPro" id="IPR003959">
    <property type="entry name" value="ATPase_AAA_core"/>
</dbReference>
<sequence length="602" mass="67323">MTEYLERYTINISEKISQKPSDYKVFGREKEVAAVITSLLRRTKNNPILVGEPGVGKTAILEGLALEILNGTVPARLKSLTVRSLELSSLMNEQDGNFIFKLRQIIEELKENKELILLFIDEFHTVVGTGSQEGNALDAGNILKPALARGDVQIIGATTLDEFHEYIETDGALERRLQPIMVAEPTIPEAIRILESAKKIYESFHGVNISSAAVEQAVALSVRYITDRFLPDKAFDLIDEAATVVSANSADTVSEKDIAEVLKRRTGIPVTTILQGDEDRIQGLKEKLKERVKGQDEAIEAVVDAVEIGWAGLQDENKPISSFLFLGASGVGKTELAKALAEALFDDENAMIRLDMSEYSSKKDIVKLIGDRETRSKGYLTESVKRKPYSVILIDEIEKGEGTIHNLFLQILDDGRLTDATGRLISFKNTIVIMTSNTGSKEIIENFEIKGSFKEMSERDKEQFRESVDIELETEFRPEFLNRIENTVIFNLLERDTIEEIVLKNLFNLEKKMEKQNLTLSYEPELVVYLADAGTSVKKGARPLARLMKKKIIAPVSSRKLRLPVGGSYNFHISVLGEKPTRKGQTERRTLDFDITELPISV</sequence>
<dbReference type="InterPro" id="IPR041546">
    <property type="entry name" value="ClpA/ClpB_AAA_lid"/>
</dbReference>
<dbReference type="PANTHER" id="PTHR11638">
    <property type="entry name" value="ATP-DEPENDENT CLP PROTEASE"/>
    <property type="match status" value="1"/>
</dbReference>
<dbReference type="RefSeq" id="WP_124765396.1">
    <property type="nucleotide sequence ID" value="NZ_RQZI01000007.1"/>
</dbReference>
<comment type="caution">
    <text evidence="6">The sequence shown here is derived from an EMBL/GenBank/DDBJ whole genome shotgun (WGS) entry which is preliminary data.</text>
</comment>
<name>A0A3P1S4K0_STRSA</name>
<evidence type="ECO:0000256" key="1">
    <source>
        <dbReference type="ARBA" id="ARBA00022737"/>
    </source>
</evidence>
<dbReference type="AlphaFoldDB" id="A0A3P1S4K0"/>
<keyword evidence="6" id="KW-0645">Protease</keyword>
<keyword evidence="2" id="KW-0547">Nucleotide-binding</keyword>
<dbReference type="Pfam" id="PF10431">
    <property type="entry name" value="ClpB_D2-small"/>
    <property type="match status" value="1"/>
</dbReference>
<dbReference type="GO" id="GO:0016887">
    <property type="term" value="F:ATP hydrolysis activity"/>
    <property type="evidence" value="ECO:0007669"/>
    <property type="project" value="InterPro"/>
</dbReference>
<dbReference type="Pfam" id="PF17871">
    <property type="entry name" value="AAA_lid_9"/>
    <property type="match status" value="1"/>
</dbReference>
<evidence type="ECO:0000256" key="2">
    <source>
        <dbReference type="ARBA" id="ARBA00022741"/>
    </source>
</evidence>
<dbReference type="CDD" id="cd00009">
    <property type="entry name" value="AAA"/>
    <property type="match status" value="1"/>
</dbReference>
<dbReference type="SUPFAM" id="SSF52540">
    <property type="entry name" value="P-loop containing nucleoside triphosphate hydrolases"/>
    <property type="match status" value="2"/>
</dbReference>
<dbReference type="PANTHER" id="PTHR11638:SF18">
    <property type="entry name" value="HEAT SHOCK PROTEIN 104"/>
    <property type="match status" value="1"/>
</dbReference>
<dbReference type="Gene3D" id="3.40.50.300">
    <property type="entry name" value="P-loop containing nucleotide triphosphate hydrolases"/>
    <property type="match status" value="2"/>
</dbReference>
<evidence type="ECO:0000256" key="4">
    <source>
        <dbReference type="ARBA" id="ARBA00023186"/>
    </source>
</evidence>
<dbReference type="CDD" id="cd19499">
    <property type="entry name" value="RecA-like_ClpB_Hsp104-like"/>
    <property type="match status" value="1"/>
</dbReference>
<dbReference type="SMART" id="SM01086">
    <property type="entry name" value="ClpB_D2-small"/>
    <property type="match status" value="1"/>
</dbReference>
<dbReference type="Pfam" id="PF00004">
    <property type="entry name" value="AAA"/>
    <property type="match status" value="1"/>
</dbReference>
<dbReference type="GO" id="GO:0034605">
    <property type="term" value="P:cellular response to heat"/>
    <property type="evidence" value="ECO:0007669"/>
    <property type="project" value="TreeGrafter"/>
</dbReference>
<dbReference type="Gene3D" id="1.10.8.60">
    <property type="match status" value="2"/>
</dbReference>
<evidence type="ECO:0000256" key="3">
    <source>
        <dbReference type="ARBA" id="ARBA00022840"/>
    </source>
</evidence>
<dbReference type="EMBL" id="RQZI01000007">
    <property type="protein sequence ID" value="RRC91747.1"/>
    <property type="molecule type" value="Genomic_DNA"/>
</dbReference>
<dbReference type="SMART" id="SM00382">
    <property type="entry name" value="AAA"/>
    <property type="match status" value="2"/>
</dbReference>
<keyword evidence="4" id="KW-0143">Chaperone</keyword>
<dbReference type="Pfam" id="PF07724">
    <property type="entry name" value="AAA_2"/>
    <property type="match status" value="1"/>
</dbReference>
<dbReference type="PROSITE" id="PS00870">
    <property type="entry name" value="CLPAB_1"/>
    <property type="match status" value="1"/>
</dbReference>
<protein>
    <submittedName>
        <fullName evidence="6">ATP-dependent Clp protease ATP-binding subunit</fullName>
    </submittedName>
</protein>
<dbReference type="InterPro" id="IPR018368">
    <property type="entry name" value="ClpA/B_CS1"/>
</dbReference>
<keyword evidence="3 6" id="KW-0067">ATP-binding</keyword>
<dbReference type="GO" id="GO:0008233">
    <property type="term" value="F:peptidase activity"/>
    <property type="evidence" value="ECO:0007669"/>
    <property type="project" value="UniProtKB-KW"/>
</dbReference>